<keyword evidence="7" id="KW-1185">Reference proteome</keyword>
<comment type="similarity">
    <text evidence="4">Belongs to the polygalacturonase-inhibiting protein family.</text>
</comment>
<feature type="domain" description="Leucine-rich repeat-containing N-terminal plant-type" evidence="5">
    <location>
        <begin position="9"/>
        <end position="48"/>
    </location>
</feature>
<comment type="subcellular location">
    <subcellularLocation>
        <location evidence="1">Cell envelope</location>
    </subcellularLocation>
</comment>
<dbReference type="PANTHER" id="PTHR48059:SF30">
    <property type="entry name" value="OS06G0587000 PROTEIN"/>
    <property type="match status" value="1"/>
</dbReference>
<proteinExistence type="inferred from homology"/>
<dbReference type="Gene3D" id="3.80.10.10">
    <property type="entry name" value="Ribonuclease Inhibitor"/>
    <property type="match status" value="1"/>
</dbReference>
<evidence type="ECO:0000256" key="2">
    <source>
        <dbReference type="ARBA" id="ARBA00022614"/>
    </source>
</evidence>
<evidence type="ECO:0000313" key="7">
    <source>
        <dbReference type="Proteomes" id="UP001341840"/>
    </source>
</evidence>
<dbReference type="Proteomes" id="UP001341840">
    <property type="component" value="Unassembled WGS sequence"/>
</dbReference>
<name>A0ABU6Y802_9FABA</name>
<organism evidence="6 7">
    <name type="scientific">Stylosanthes scabra</name>
    <dbReference type="NCBI Taxonomy" id="79078"/>
    <lineage>
        <taxon>Eukaryota</taxon>
        <taxon>Viridiplantae</taxon>
        <taxon>Streptophyta</taxon>
        <taxon>Embryophyta</taxon>
        <taxon>Tracheophyta</taxon>
        <taxon>Spermatophyta</taxon>
        <taxon>Magnoliopsida</taxon>
        <taxon>eudicotyledons</taxon>
        <taxon>Gunneridae</taxon>
        <taxon>Pentapetalae</taxon>
        <taxon>rosids</taxon>
        <taxon>fabids</taxon>
        <taxon>Fabales</taxon>
        <taxon>Fabaceae</taxon>
        <taxon>Papilionoideae</taxon>
        <taxon>50 kb inversion clade</taxon>
        <taxon>dalbergioids sensu lato</taxon>
        <taxon>Dalbergieae</taxon>
        <taxon>Pterocarpus clade</taxon>
        <taxon>Stylosanthes</taxon>
    </lineage>
</organism>
<protein>
    <submittedName>
        <fullName evidence="6">Polygalacturonase</fullName>
    </submittedName>
</protein>
<dbReference type="Pfam" id="PF08263">
    <property type="entry name" value="LRRNT_2"/>
    <property type="match status" value="1"/>
</dbReference>
<dbReference type="PANTHER" id="PTHR48059">
    <property type="entry name" value="POLYGALACTURONASE INHIBITOR 1"/>
    <property type="match status" value="1"/>
</dbReference>
<sequence length="320" mass="35066">MVAFSKCHPEDQAAVLRIKGELRNPQDLTTWNASTDGCGRRWKGVSCNMLIFEPMYRVNNIDLLTITLPKPTLILPSLVDLRSLIYLRFSRIPNLTGSIPDFLSSIKTLTTLDFSYSKLSDPLPASLSSLSNLHTLDLRNNDFSGTLPQSLTELKFLKSFNVSYNKLCGPTPQGGNLQRFDASAYAGGESFDGGEEIGDGVGEVGDSGEPQIDEGTKFYQGGKDECRFWECDGEEVDAVDAVDWLDEEHVARYVLPSSTTTVGGSVPSGEIRGLPSSPFMRRRATLSPGWHSDKTTTEYVISIHIEVASAKNRTCITAIA</sequence>
<evidence type="ECO:0000256" key="3">
    <source>
        <dbReference type="ARBA" id="ARBA00022737"/>
    </source>
</evidence>
<comment type="caution">
    <text evidence="6">The sequence shown here is derived from an EMBL/GenBank/DDBJ whole genome shotgun (WGS) entry which is preliminary data.</text>
</comment>
<reference evidence="6 7" key="1">
    <citation type="journal article" date="2023" name="Plants (Basel)">
        <title>Bridging the Gap: Combining Genomics and Transcriptomics Approaches to Understand Stylosanthes scabra, an Orphan Legume from the Brazilian Caatinga.</title>
        <authorList>
            <person name="Ferreira-Neto J.R.C."/>
            <person name="da Silva M.D."/>
            <person name="Binneck E."/>
            <person name="de Melo N.F."/>
            <person name="da Silva R.H."/>
            <person name="de Melo A.L.T.M."/>
            <person name="Pandolfi V."/>
            <person name="Bustamante F.O."/>
            <person name="Brasileiro-Vidal A.C."/>
            <person name="Benko-Iseppon A.M."/>
        </authorList>
    </citation>
    <scope>NUCLEOTIDE SEQUENCE [LARGE SCALE GENOMIC DNA]</scope>
    <source>
        <tissue evidence="6">Leaves</tissue>
    </source>
</reference>
<gene>
    <name evidence="6" type="primary">PGIP2_3</name>
    <name evidence="6" type="ORF">PIB30_017449</name>
</gene>
<dbReference type="SUPFAM" id="SSF52058">
    <property type="entry name" value="L domain-like"/>
    <property type="match status" value="1"/>
</dbReference>
<dbReference type="InterPro" id="IPR051848">
    <property type="entry name" value="PGIP"/>
</dbReference>
<dbReference type="InterPro" id="IPR032675">
    <property type="entry name" value="LRR_dom_sf"/>
</dbReference>
<accession>A0ABU6Y802</accession>
<dbReference type="InterPro" id="IPR013210">
    <property type="entry name" value="LRR_N_plant-typ"/>
</dbReference>
<keyword evidence="2" id="KW-0433">Leucine-rich repeat</keyword>
<dbReference type="EMBL" id="JASCZI010241706">
    <property type="protein sequence ID" value="MED6205415.1"/>
    <property type="molecule type" value="Genomic_DNA"/>
</dbReference>
<keyword evidence="3" id="KW-0677">Repeat</keyword>
<evidence type="ECO:0000313" key="6">
    <source>
        <dbReference type="EMBL" id="MED6205415.1"/>
    </source>
</evidence>
<evidence type="ECO:0000256" key="4">
    <source>
        <dbReference type="ARBA" id="ARBA00038043"/>
    </source>
</evidence>
<dbReference type="InterPro" id="IPR001611">
    <property type="entry name" value="Leu-rich_rpt"/>
</dbReference>
<dbReference type="Pfam" id="PF00560">
    <property type="entry name" value="LRR_1"/>
    <property type="match status" value="2"/>
</dbReference>
<evidence type="ECO:0000256" key="1">
    <source>
        <dbReference type="ARBA" id="ARBA00004196"/>
    </source>
</evidence>
<evidence type="ECO:0000259" key="5">
    <source>
        <dbReference type="Pfam" id="PF08263"/>
    </source>
</evidence>